<name>A0A101JM30_9ACTN</name>
<dbReference type="InterPro" id="IPR002938">
    <property type="entry name" value="FAD-bd"/>
</dbReference>
<dbReference type="GO" id="GO:0071949">
    <property type="term" value="F:FAD binding"/>
    <property type="evidence" value="ECO:0007669"/>
    <property type="project" value="InterPro"/>
</dbReference>
<dbReference type="AlphaFoldDB" id="A0A101JM30"/>
<dbReference type="EMBL" id="LLZH01000281">
    <property type="protein sequence ID" value="KUL29269.1"/>
    <property type="molecule type" value="Genomic_DNA"/>
</dbReference>
<accession>A0A101JM30</accession>
<feature type="domain" description="FAD-binding" evidence="1">
    <location>
        <begin position="7"/>
        <end position="103"/>
    </location>
</feature>
<dbReference type="Proteomes" id="UP000053244">
    <property type="component" value="Unassembled WGS sequence"/>
</dbReference>
<protein>
    <recommendedName>
        <fullName evidence="1">FAD-binding domain-containing protein</fullName>
    </recommendedName>
</protein>
<dbReference type="Gene3D" id="3.50.50.60">
    <property type="entry name" value="FAD/NAD(P)-binding domain"/>
    <property type="match status" value="1"/>
</dbReference>
<evidence type="ECO:0000313" key="2">
    <source>
        <dbReference type="EMBL" id="KUL29269.1"/>
    </source>
</evidence>
<gene>
    <name evidence="2" type="ORF">ADL15_29375</name>
</gene>
<keyword evidence="3" id="KW-1185">Reference proteome</keyword>
<sequence length="156" mass="16048">MTVHGERAGYLVGCDGARSIVRKRSGVDFEGRDGRVCALVADVSLAGGGPHGWELPAPKGDGMLTVLPLGDGIFRMLAAGPVQSAAGRDDPIPDAEIAAALAAESLALAERVAGLDHGDRIPGLDLGLLRDGRRHVVDGVPVRPDGFRDQAGTLSP</sequence>
<dbReference type="InterPro" id="IPR036188">
    <property type="entry name" value="FAD/NAD-bd_sf"/>
</dbReference>
<dbReference type="Pfam" id="PF01494">
    <property type="entry name" value="FAD_binding_3"/>
    <property type="match status" value="1"/>
</dbReference>
<evidence type="ECO:0000313" key="3">
    <source>
        <dbReference type="Proteomes" id="UP000053244"/>
    </source>
</evidence>
<dbReference type="Gene3D" id="3.30.70.2450">
    <property type="match status" value="1"/>
</dbReference>
<proteinExistence type="predicted"/>
<organism evidence="2 3">
    <name type="scientific">Actinoplanes awajinensis subsp. mycoplanecinus</name>
    <dbReference type="NCBI Taxonomy" id="135947"/>
    <lineage>
        <taxon>Bacteria</taxon>
        <taxon>Bacillati</taxon>
        <taxon>Actinomycetota</taxon>
        <taxon>Actinomycetes</taxon>
        <taxon>Micromonosporales</taxon>
        <taxon>Micromonosporaceae</taxon>
        <taxon>Actinoplanes</taxon>
    </lineage>
</organism>
<reference evidence="2 3" key="1">
    <citation type="submission" date="2015-10" db="EMBL/GenBank/DDBJ databases">
        <authorList>
            <person name="Gilbert D.G."/>
        </authorList>
    </citation>
    <scope>NUCLEOTIDE SEQUENCE [LARGE SCALE GENOMIC DNA]</scope>
    <source>
        <strain evidence="2 3">NRRL B-16712</strain>
    </source>
</reference>
<comment type="caution">
    <text evidence="2">The sequence shown here is derived from an EMBL/GenBank/DDBJ whole genome shotgun (WGS) entry which is preliminary data.</text>
</comment>
<evidence type="ECO:0000259" key="1">
    <source>
        <dbReference type="Pfam" id="PF01494"/>
    </source>
</evidence>